<keyword evidence="5 7" id="KW-0472">Membrane</keyword>
<evidence type="ECO:0000256" key="2">
    <source>
        <dbReference type="ARBA" id="ARBA00010581"/>
    </source>
</evidence>
<dbReference type="GO" id="GO:0016491">
    <property type="term" value="F:oxidoreductase activity"/>
    <property type="evidence" value="ECO:0007669"/>
    <property type="project" value="UniProtKB-KW"/>
</dbReference>
<feature type="compositionally biased region" description="Acidic residues" evidence="6">
    <location>
        <begin position="359"/>
        <end position="371"/>
    </location>
</feature>
<feature type="transmembrane region" description="Helical" evidence="7">
    <location>
        <begin position="466"/>
        <end position="486"/>
    </location>
</feature>
<dbReference type="InterPro" id="IPR024791">
    <property type="entry name" value="Cyt_c/ubiquinol_Oxase_su3"/>
</dbReference>
<dbReference type="InterPro" id="IPR035973">
    <property type="entry name" value="Cyt_c_oxidase_su3-like_sf"/>
</dbReference>
<keyword evidence="10" id="KW-1185">Reference proteome</keyword>
<dbReference type="SUPFAM" id="SSF103473">
    <property type="entry name" value="MFS general substrate transporter"/>
    <property type="match status" value="1"/>
</dbReference>
<feature type="compositionally biased region" description="Basic and acidic residues" evidence="6">
    <location>
        <begin position="373"/>
        <end position="385"/>
    </location>
</feature>
<dbReference type="GO" id="GO:0016020">
    <property type="term" value="C:membrane"/>
    <property type="evidence" value="ECO:0007669"/>
    <property type="project" value="UniProtKB-SubCell"/>
</dbReference>
<feature type="region of interest" description="Disordered" evidence="6">
    <location>
        <begin position="321"/>
        <end position="401"/>
    </location>
</feature>
<evidence type="ECO:0000256" key="7">
    <source>
        <dbReference type="SAM" id="Phobius"/>
    </source>
</evidence>
<feature type="transmembrane region" description="Helical" evidence="7">
    <location>
        <begin position="423"/>
        <end position="446"/>
    </location>
</feature>
<evidence type="ECO:0000259" key="8">
    <source>
        <dbReference type="PROSITE" id="PS50253"/>
    </source>
</evidence>
<dbReference type="PROSITE" id="PS50253">
    <property type="entry name" value="COX3"/>
    <property type="match status" value="1"/>
</dbReference>
<dbReference type="AlphaFoldDB" id="A0A517R300"/>
<evidence type="ECO:0000256" key="6">
    <source>
        <dbReference type="SAM" id="MobiDB-lite"/>
    </source>
</evidence>
<comment type="similarity">
    <text evidence="2">Belongs to the cytochrome c oxidase subunit 3 family.</text>
</comment>
<proteinExistence type="inferred from homology"/>
<dbReference type="EC" id="1.9.3.1" evidence="9"/>
<keyword evidence="9" id="KW-0560">Oxidoreductase</keyword>
<keyword evidence="4 7" id="KW-1133">Transmembrane helix</keyword>
<reference evidence="9 10" key="1">
    <citation type="submission" date="2019-02" db="EMBL/GenBank/DDBJ databases">
        <title>Deep-cultivation of Planctomycetes and their phenomic and genomic characterization uncovers novel biology.</title>
        <authorList>
            <person name="Wiegand S."/>
            <person name="Jogler M."/>
            <person name="Boedeker C."/>
            <person name="Pinto D."/>
            <person name="Vollmers J."/>
            <person name="Rivas-Marin E."/>
            <person name="Kohn T."/>
            <person name="Peeters S.H."/>
            <person name="Heuer A."/>
            <person name="Rast P."/>
            <person name="Oberbeckmann S."/>
            <person name="Bunk B."/>
            <person name="Jeske O."/>
            <person name="Meyerdierks A."/>
            <person name="Storesund J.E."/>
            <person name="Kallscheuer N."/>
            <person name="Luecker S."/>
            <person name="Lage O.M."/>
            <person name="Pohl T."/>
            <person name="Merkel B.J."/>
            <person name="Hornburger P."/>
            <person name="Mueller R.-W."/>
            <person name="Bruemmer F."/>
            <person name="Labrenz M."/>
            <person name="Spormann A.M."/>
            <person name="Op den Camp H."/>
            <person name="Overmann J."/>
            <person name="Amann R."/>
            <person name="Jetten M.S.M."/>
            <person name="Mascher T."/>
            <person name="Medema M.H."/>
            <person name="Devos D.P."/>
            <person name="Kaster A.-K."/>
            <person name="Ovreas L."/>
            <person name="Rohde M."/>
            <person name="Galperin M.Y."/>
            <person name="Jogler C."/>
        </authorList>
    </citation>
    <scope>NUCLEOTIDE SEQUENCE [LARGE SCALE GENOMIC DNA]</scope>
    <source>
        <strain evidence="9 10">Pan189</strain>
    </source>
</reference>
<feature type="transmembrane region" description="Helical" evidence="7">
    <location>
        <begin position="85"/>
        <end position="103"/>
    </location>
</feature>
<sequence length="487" mass="52361">MATATDPNAEIADGEHGEHGHDSPFFAHHFESWNQQFEAGKLGMWAFLVQEVLFFSGLFCAYAVYRLTHPEIFEYADQFLSTPHGFLNTIVLLFSSLTMAWGVRCAMLGNQKGLVICLGVTLFCAALFLGVKAYEYTEKWHAELIWGGALYDRSTGSMEALIRLPHDGVLSGSILEARVADALWILEVTCVLAAVVCLVGGTLSYKIDQGLAVISSGAVLGLCLIGAFVMLLTMPAPPGSAEGVEAVETVVSGPVTARGVIWAVLVGGVIGGLYALLSTAFSSRIIATTLCAVGFLTAVGIFLGAECSMALHHFMHGGHDAEHSAADHHDGDHGGDHGGDHSDGEHGEDAHESSARVDEEVDAAESDESPNEMEPRDVSPSKEMSEQLAAAGDDPDGPTELTDKIEIPAIADRPRRLGIFFGIYYCMTGLHAIHILAGIGVITWILCRAVLGHFTPEYFGPVDFVGLYWHLVDLVWIYLFPLLYLIG</sequence>
<dbReference type="SUPFAM" id="SSF81452">
    <property type="entry name" value="Cytochrome c oxidase subunit III-like"/>
    <property type="match status" value="2"/>
</dbReference>
<comment type="subcellular location">
    <subcellularLocation>
        <location evidence="1">Membrane</location>
        <topology evidence="1">Multi-pass membrane protein</topology>
    </subcellularLocation>
</comment>
<feature type="transmembrane region" description="Helical" evidence="7">
    <location>
        <begin position="115"/>
        <end position="134"/>
    </location>
</feature>
<dbReference type="PANTHER" id="PTHR11403:SF6">
    <property type="entry name" value="NITRIC OXIDE REDUCTASE SUBUNIT E"/>
    <property type="match status" value="1"/>
</dbReference>
<feature type="transmembrane region" description="Helical" evidence="7">
    <location>
        <begin position="182"/>
        <end position="203"/>
    </location>
</feature>
<feature type="domain" description="Heme-copper oxidase subunit III family profile" evidence="8">
    <location>
        <begin position="41"/>
        <end position="487"/>
    </location>
</feature>
<dbReference type="CDD" id="cd00386">
    <property type="entry name" value="Heme_Cu_Oxidase_III_like"/>
    <property type="match status" value="1"/>
</dbReference>
<gene>
    <name evidence="9" type="primary">ctaE_2</name>
    <name evidence="9" type="ORF">Pan189_26130</name>
</gene>
<dbReference type="Pfam" id="PF00510">
    <property type="entry name" value="COX3"/>
    <property type="match status" value="2"/>
</dbReference>
<evidence type="ECO:0000256" key="3">
    <source>
        <dbReference type="ARBA" id="ARBA00022692"/>
    </source>
</evidence>
<evidence type="ECO:0000256" key="4">
    <source>
        <dbReference type="ARBA" id="ARBA00022989"/>
    </source>
</evidence>
<protein>
    <submittedName>
        <fullName evidence="9">Cytochrome c oxidase subunit 3</fullName>
        <ecNumber evidence="9">1.9.3.1</ecNumber>
    </submittedName>
</protein>
<organism evidence="9 10">
    <name type="scientific">Stratiformator vulcanicus</name>
    <dbReference type="NCBI Taxonomy" id="2527980"/>
    <lineage>
        <taxon>Bacteria</taxon>
        <taxon>Pseudomonadati</taxon>
        <taxon>Planctomycetota</taxon>
        <taxon>Planctomycetia</taxon>
        <taxon>Planctomycetales</taxon>
        <taxon>Planctomycetaceae</taxon>
        <taxon>Stratiformator</taxon>
    </lineage>
</organism>
<dbReference type="GO" id="GO:0019646">
    <property type="term" value="P:aerobic electron transport chain"/>
    <property type="evidence" value="ECO:0007669"/>
    <property type="project" value="InterPro"/>
</dbReference>
<dbReference type="InterPro" id="IPR036259">
    <property type="entry name" value="MFS_trans_sf"/>
</dbReference>
<feature type="compositionally biased region" description="Basic and acidic residues" evidence="6">
    <location>
        <begin position="321"/>
        <end position="358"/>
    </location>
</feature>
<keyword evidence="3 7" id="KW-0812">Transmembrane</keyword>
<feature type="transmembrane region" description="Helical" evidence="7">
    <location>
        <begin position="210"/>
        <end position="232"/>
    </location>
</feature>
<name>A0A517R300_9PLAN</name>
<dbReference type="PANTHER" id="PTHR11403">
    <property type="entry name" value="CYTOCHROME C OXIDASE SUBUNIT III"/>
    <property type="match status" value="1"/>
</dbReference>
<dbReference type="InterPro" id="IPR013833">
    <property type="entry name" value="Cyt_c_oxidase_su3_a-hlx"/>
</dbReference>
<evidence type="ECO:0000313" key="9">
    <source>
        <dbReference type="EMBL" id="QDT38223.1"/>
    </source>
</evidence>
<dbReference type="KEGG" id="svp:Pan189_26130"/>
<dbReference type="Gene3D" id="1.20.120.80">
    <property type="entry name" value="Cytochrome c oxidase, subunit III, four-helix bundle"/>
    <property type="match status" value="2"/>
</dbReference>
<dbReference type="GO" id="GO:0004129">
    <property type="term" value="F:cytochrome-c oxidase activity"/>
    <property type="evidence" value="ECO:0007669"/>
    <property type="project" value="InterPro"/>
</dbReference>
<accession>A0A517R300</accession>
<evidence type="ECO:0000256" key="1">
    <source>
        <dbReference type="ARBA" id="ARBA00004141"/>
    </source>
</evidence>
<feature type="transmembrane region" description="Helical" evidence="7">
    <location>
        <begin position="259"/>
        <end position="277"/>
    </location>
</feature>
<dbReference type="InterPro" id="IPR000298">
    <property type="entry name" value="Cyt_c_oxidase-like_su3"/>
</dbReference>
<evidence type="ECO:0000256" key="5">
    <source>
        <dbReference type="ARBA" id="ARBA00023136"/>
    </source>
</evidence>
<dbReference type="EMBL" id="CP036268">
    <property type="protein sequence ID" value="QDT38223.1"/>
    <property type="molecule type" value="Genomic_DNA"/>
</dbReference>
<feature type="transmembrane region" description="Helical" evidence="7">
    <location>
        <begin position="42"/>
        <end position="65"/>
    </location>
</feature>
<dbReference type="RefSeq" id="WP_310820425.1">
    <property type="nucleotide sequence ID" value="NZ_CP036268.1"/>
</dbReference>
<dbReference type="Proteomes" id="UP000317318">
    <property type="component" value="Chromosome"/>
</dbReference>
<evidence type="ECO:0000313" key="10">
    <source>
        <dbReference type="Proteomes" id="UP000317318"/>
    </source>
</evidence>